<proteinExistence type="predicted"/>
<evidence type="ECO:0000313" key="1">
    <source>
        <dbReference type="EMBL" id="THW44202.1"/>
    </source>
</evidence>
<comment type="caution">
    <text evidence="1">The sequence shown here is derived from an EMBL/GenBank/DDBJ whole genome shotgun (WGS) entry which is preliminary data.</text>
</comment>
<organism evidence="1 2">
    <name type="scientific">Aureobasidium pullulans</name>
    <name type="common">Black yeast</name>
    <name type="synonym">Pullularia pullulans</name>
    <dbReference type="NCBI Taxonomy" id="5580"/>
    <lineage>
        <taxon>Eukaryota</taxon>
        <taxon>Fungi</taxon>
        <taxon>Dikarya</taxon>
        <taxon>Ascomycota</taxon>
        <taxon>Pezizomycotina</taxon>
        <taxon>Dothideomycetes</taxon>
        <taxon>Dothideomycetidae</taxon>
        <taxon>Dothideales</taxon>
        <taxon>Saccotheciaceae</taxon>
        <taxon>Aureobasidium</taxon>
    </lineage>
</organism>
<accession>A0A4S8XTX8</accession>
<dbReference type="AlphaFoldDB" id="A0A4S8XTX8"/>
<gene>
    <name evidence="1" type="ORF">D6D22_04108</name>
</gene>
<dbReference type="Proteomes" id="UP000310687">
    <property type="component" value="Unassembled WGS sequence"/>
</dbReference>
<sequence length="121" mass="14350">MTIIPRNQPLLLKNTIRTRTGECTNSKRLSDGISPSDPARWPKRMQLLYSKKVSEELSILREKEKKRREQEWPPEPPKWLKFVGGIGNLCIGFRLIGWLQKVDWEKKSREEEEEDEEDEED</sequence>
<evidence type="ECO:0000313" key="2">
    <source>
        <dbReference type="Proteomes" id="UP000310687"/>
    </source>
</evidence>
<reference evidence="1 2" key="1">
    <citation type="submission" date="2018-10" db="EMBL/GenBank/DDBJ databases">
        <title>Fifty Aureobasidium pullulans genomes reveal a recombining polyextremotolerant generalist.</title>
        <authorList>
            <person name="Gostincar C."/>
            <person name="Turk M."/>
            <person name="Zajc J."/>
            <person name="Gunde-Cimerman N."/>
        </authorList>
    </citation>
    <scope>NUCLEOTIDE SEQUENCE [LARGE SCALE GENOMIC DNA]</scope>
    <source>
        <strain evidence="1 2">EXF-11013</strain>
    </source>
</reference>
<name>A0A4S8XTX8_AURPU</name>
<dbReference type="EMBL" id="QZAL01000044">
    <property type="protein sequence ID" value="THW44202.1"/>
    <property type="molecule type" value="Genomic_DNA"/>
</dbReference>
<protein>
    <submittedName>
        <fullName evidence="1">Uncharacterized protein</fullName>
    </submittedName>
</protein>